<keyword evidence="1" id="KW-0732">Signal</keyword>
<dbReference type="GeneID" id="95588168"/>
<accession>A0ABQ3SQ31</accession>
<protein>
    <recommendedName>
        <fullName evidence="4">Nuclear transport factor 2 family protein</fullName>
    </recommendedName>
</protein>
<comment type="caution">
    <text evidence="2">The sequence shown here is derived from an EMBL/GenBank/DDBJ whole genome shotgun (WGS) entry which is preliminary data.</text>
</comment>
<organism evidence="2 3">
    <name type="scientific">Streptomyces nojiriensis</name>
    <dbReference type="NCBI Taxonomy" id="66374"/>
    <lineage>
        <taxon>Bacteria</taxon>
        <taxon>Bacillati</taxon>
        <taxon>Actinomycetota</taxon>
        <taxon>Actinomycetes</taxon>
        <taxon>Kitasatosporales</taxon>
        <taxon>Streptomycetaceae</taxon>
        <taxon>Streptomyces</taxon>
    </lineage>
</organism>
<feature type="signal peptide" evidence="1">
    <location>
        <begin position="1"/>
        <end position="28"/>
    </location>
</feature>
<evidence type="ECO:0000313" key="3">
    <source>
        <dbReference type="Proteomes" id="UP000613974"/>
    </source>
</evidence>
<dbReference type="EMBL" id="BNEC01000005">
    <property type="protein sequence ID" value="GHI69915.1"/>
    <property type="molecule type" value="Genomic_DNA"/>
</dbReference>
<feature type="chain" id="PRO_5045952383" description="Nuclear transport factor 2 family protein" evidence="1">
    <location>
        <begin position="29"/>
        <end position="142"/>
    </location>
</feature>
<gene>
    <name evidence="2" type="ORF">Snoj_38330</name>
</gene>
<evidence type="ECO:0000256" key="1">
    <source>
        <dbReference type="SAM" id="SignalP"/>
    </source>
</evidence>
<sequence length="142" mass="15236">MMLKPYRLGALLLTLLVLPVMPSVPALAAPAAVAGRGHTAAQISEFLIGFYGDHGPSEQDRENQVSQILKERQQLNEEVDVLLCAHDEPQDISIGPVTVAKTASVGWATVTTHWAAGTTDTFTAYVRLDSNPIRLDDVICAG</sequence>
<dbReference type="RefSeq" id="WP_229876298.1">
    <property type="nucleotide sequence ID" value="NZ_BMRL01000011.1"/>
</dbReference>
<proteinExistence type="predicted"/>
<evidence type="ECO:0000313" key="2">
    <source>
        <dbReference type="EMBL" id="GHI69915.1"/>
    </source>
</evidence>
<evidence type="ECO:0008006" key="4">
    <source>
        <dbReference type="Google" id="ProtNLM"/>
    </source>
</evidence>
<keyword evidence="3" id="KW-1185">Reference proteome</keyword>
<dbReference type="Proteomes" id="UP000613974">
    <property type="component" value="Unassembled WGS sequence"/>
</dbReference>
<reference evidence="3" key="1">
    <citation type="submission" date="2023-07" db="EMBL/GenBank/DDBJ databases">
        <title>Whole genome shotgun sequence of Streptomyces nojiriensis NBRC 13794.</title>
        <authorList>
            <person name="Komaki H."/>
            <person name="Tamura T."/>
        </authorList>
    </citation>
    <scope>NUCLEOTIDE SEQUENCE [LARGE SCALE GENOMIC DNA]</scope>
    <source>
        <strain evidence="3">NBRC 13794</strain>
    </source>
</reference>
<name>A0ABQ3SQ31_9ACTN</name>